<gene>
    <name evidence="2" type="ORF">ACFFJ3_16200</name>
</gene>
<proteinExistence type="predicted"/>
<reference evidence="2 3" key="1">
    <citation type="submission" date="2024-09" db="EMBL/GenBank/DDBJ databases">
        <authorList>
            <person name="Sun Q."/>
            <person name="Mori K."/>
        </authorList>
    </citation>
    <scope>NUCLEOTIDE SEQUENCE [LARGE SCALE GENOMIC DNA]</scope>
    <source>
        <strain evidence="2 3">CCM 8626</strain>
    </source>
</reference>
<evidence type="ECO:0000313" key="3">
    <source>
        <dbReference type="Proteomes" id="UP001589792"/>
    </source>
</evidence>
<dbReference type="Proteomes" id="UP001589792">
    <property type="component" value="Unassembled WGS sequence"/>
</dbReference>
<dbReference type="EMBL" id="JBHLXG010000017">
    <property type="protein sequence ID" value="MFC0228016.1"/>
    <property type="molecule type" value="Genomic_DNA"/>
</dbReference>
<accession>A0ABV6EGA7</accession>
<comment type="caution">
    <text evidence="2">The sequence shown here is derived from an EMBL/GenBank/DDBJ whole genome shotgun (WGS) entry which is preliminary data.</text>
</comment>
<evidence type="ECO:0000256" key="1">
    <source>
        <dbReference type="SAM" id="Coils"/>
    </source>
</evidence>
<organism evidence="2 3">
    <name type="scientific">Serratia aquatilis</name>
    <dbReference type="NCBI Taxonomy" id="1737515"/>
    <lineage>
        <taxon>Bacteria</taxon>
        <taxon>Pseudomonadati</taxon>
        <taxon>Pseudomonadota</taxon>
        <taxon>Gammaproteobacteria</taxon>
        <taxon>Enterobacterales</taxon>
        <taxon>Yersiniaceae</taxon>
        <taxon>Serratia</taxon>
    </lineage>
</organism>
<keyword evidence="1" id="KW-0175">Coiled coil</keyword>
<evidence type="ECO:0000313" key="2">
    <source>
        <dbReference type="EMBL" id="MFC0228016.1"/>
    </source>
</evidence>
<protein>
    <submittedName>
        <fullName evidence="2">Uncharacterized protein</fullName>
    </submittedName>
</protein>
<dbReference type="RefSeq" id="WP_404413009.1">
    <property type="nucleotide sequence ID" value="NZ_CP173186.1"/>
</dbReference>
<name>A0ABV6EGA7_9GAMM</name>
<keyword evidence="3" id="KW-1185">Reference proteome</keyword>
<feature type="coiled-coil region" evidence="1">
    <location>
        <begin position="624"/>
        <end position="651"/>
    </location>
</feature>
<sequence length="717" mass="79026">MTAPVFIGLFEPKKSAQKNGAVPLVYADKAPNKKAAEGIFIGKLWEAYPAAGDNFFNPKIVEDTPGCPRPALGVFDEQFAIDNEFDGKCWQPREAVEETTAPPAAKIDLMHLGDKERVVAIALFGLNPIDESGLSTIRDYLDNPGETEDETGLATIINAMCAVSQVSKMHPEGINNLLLGIFAHFENQNPTEQEIDEFIAKWVSNPGDREKLVKSSRARSESNNDPMNYTTLSMHTMLSIMGVHPLSAKPSDVRNAKEMMESRDPLWRGVDKTFRVITGILDVDTDTRHAIIADGLKNLEMFNDDQARLHFVKLRLAGNPACPELADYGQQVNQTQSQTAVKNLGGGKFSVDGLAGEQPNAASNELEKQEAATTAPITDEVAQQSKETLDQLGYGVYGTDTGGKSEHLQRAEKTLADANGLVDQLKADDFQQRAAQVEQTIAEQPKEAQANLDIWKRVMRTDPRYTKPIEGAGFIGTSINSEYMFMRATEVFGPIGTGWGYTIVEEKMFTGAPMSEAVFEGGKIVGNHILRDADGSILCEQNHSLQIEFWYVLNGKKGFLNAYGATPYIYKTKRGFMADSEVMKKSLTDAIKKSLSMLGFSADVFLGWHDLAEYREENATEFAIRNASDKAEDVTRLREELDEKLAKVAETISSAVTVNEAAKVHASIAREVETHRKAAEAKGDMEHAKYLAGRLRRLTTLKDERIATLSKSEENAQ</sequence>